<dbReference type="AlphaFoldDB" id="A0A2H0DZ20"/>
<comment type="caution">
    <text evidence="6">The sequence shown here is derived from an EMBL/GenBank/DDBJ whole genome shotgun (WGS) entry which is preliminary data.</text>
</comment>
<dbReference type="PANTHER" id="PTHR11560">
    <property type="entry name" value="39S RIBOSOMAL PROTEIN L10, MITOCHONDRIAL"/>
    <property type="match status" value="1"/>
</dbReference>
<dbReference type="Gene3D" id="3.30.70.1730">
    <property type="match status" value="1"/>
</dbReference>
<evidence type="ECO:0000313" key="6">
    <source>
        <dbReference type="EMBL" id="PIP87118.1"/>
    </source>
</evidence>
<dbReference type="GO" id="GO:0005840">
    <property type="term" value="C:ribosome"/>
    <property type="evidence" value="ECO:0007669"/>
    <property type="project" value="UniProtKB-KW"/>
</dbReference>
<evidence type="ECO:0000256" key="5">
    <source>
        <dbReference type="ARBA" id="ARBA00035502"/>
    </source>
</evidence>
<proteinExistence type="inferred from homology"/>
<evidence type="ECO:0000256" key="2">
    <source>
        <dbReference type="ARBA" id="ARBA00022980"/>
    </source>
</evidence>
<dbReference type="InterPro" id="IPR043141">
    <property type="entry name" value="Ribosomal_uL10-like_sf"/>
</dbReference>
<dbReference type="EMBL" id="PCTT01000023">
    <property type="protein sequence ID" value="PIP87118.1"/>
    <property type="molecule type" value="Genomic_DNA"/>
</dbReference>
<reference evidence="6 7" key="1">
    <citation type="submission" date="2017-09" db="EMBL/GenBank/DDBJ databases">
        <title>Depth-based differentiation of microbial function through sediment-hosted aquifers and enrichment of novel symbionts in the deep terrestrial subsurface.</title>
        <authorList>
            <person name="Probst A.J."/>
            <person name="Ladd B."/>
            <person name="Jarett J.K."/>
            <person name="Geller-Mcgrath D.E."/>
            <person name="Sieber C.M."/>
            <person name="Emerson J.B."/>
            <person name="Anantharaman K."/>
            <person name="Thomas B.C."/>
            <person name="Malmstrom R."/>
            <person name="Stieglmeier M."/>
            <person name="Klingl A."/>
            <person name="Woyke T."/>
            <person name="Ryan C.M."/>
            <person name="Banfield J.F."/>
        </authorList>
    </citation>
    <scope>NUCLEOTIDE SEQUENCE [LARGE SCALE GENOMIC DNA]</scope>
    <source>
        <strain evidence="6">CG22_combo_CG10-13_8_21_14_all_36_13</strain>
    </source>
</reference>
<dbReference type="Pfam" id="PF00466">
    <property type="entry name" value="Ribosomal_L10"/>
    <property type="match status" value="1"/>
</dbReference>
<organism evidence="6 7">
    <name type="scientific">Candidatus Campbellbacteria bacterium CG22_combo_CG10-13_8_21_14_all_36_13</name>
    <dbReference type="NCBI Taxonomy" id="1974529"/>
    <lineage>
        <taxon>Bacteria</taxon>
        <taxon>Candidatus Campbelliibacteriota</taxon>
    </lineage>
</organism>
<dbReference type="SUPFAM" id="SSF160369">
    <property type="entry name" value="Ribosomal protein L10-like"/>
    <property type="match status" value="1"/>
</dbReference>
<name>A0A2H0DZ20_9BACT</name>
<dbReference type="InterPro" id="IPR047865">
    <property type="entry name" value="Ribosomal_uL10_bac_type"/>
</dbReference>
<evidence type="ECO:0000256" key="3">
    <source>
        <dbReference type="ARBA" id="ARBA00023274"/>
    </source>
</evidence>
<dbReference type="InterPro" id="IPR001790">
    <property type="entry name" value="Ribosomal_uL10"/>
</dbReference>
<keyword evidence="2 6" id="KW-0689">Ribosomal protein</keyword>
<accession>A0A2H0DZ20</accession>
<keyword evidence="3" id="KW-0687">Ribonucleoprotein</keyword>
<evidence type="ECO:0000313" key="7">
    <source>
        <dbReference type="Proteomes" id="UP000231143"/>
    </source>
</evidence>
<gene>
    <name evidence="6" type="ORF">COW81_01720</name>
</gene>
<protein>
    <recommendedName>
        <fullName evidence="4">Large ribosomal subunit protein uL10</fullName>
    </recommendedName>
    <alternativeName>
        <fullName evidence="5">50S ribosomal protein L10</fullName>
    </alternativeName>
</protein>
<evidence type="ECO:0000256" key="1">
    <source>
        <dbReference type="ARBA" id="ARBA00008889"/>
    </source>
</evidence>
<sequence>ADGVGYYVAKKSLAKKALSETPFEGEMPELVGEVAFAYSGDETGSARGVYEFQKKFKDGVRIVGGIFENKYMDEMKMTEIAQIPSLYVLRGQFVNIINSPIQQFVVSLSEIAKSRE</sequence>
<feature type="non-terminal residue" evidence="6">
    <location>
        <position position="1"/>
    </location>
</feature>
<comment type="similarity">
    <text evidence="1">Belongs to the universal ribosomal protein uL10 family.</text>
</comment>
<evidence type="ECO:0000256" key="4">
    <source>
        <dbReference type="ARBA" id="ARBA00035202"/>
    </source>
</evidence>
<dbReference type="GO" id="GO:1990904">
    <property type="term" value="C:ribonucleoprotein complex"/>
    <property type="evidence" value="ECO:0007669"/>
    <property type="project" value="UniProtKB-KW"/>
</dbReference>
<dbReference type="Proteomes" id="UP000231143">
    <property type="component" value="Unassembled WGS sequence"/>
</dbReference>